<dbReference type="Gene3D" id="3.40.50.720">
    <property type="entry name" value="NAD(P)-binding Rossmann-like Domain"/>
    <property type="match status" value="1"/>
</dbReference>
<organism evidence="4 5">
    <name type="scientific">Streptomyces olivaceiscleroticus</name>
    <dbReference type="NCBI Taxonomy" id="68245"/>
    <lineage>
        <taxon>Bacteria</taxon>
        <taxon>Bacillati</taxon>
        <taxon>Actinomycetota</taxon>
        <taxon>Actinomycetes</taxon>
        <taxon>Kitasatosporales</taxon>
        <taxon>Streptomycetaceae</taxon>
        <taxon>Streptomyces</taxon>
    </lineage>
</organism>
<gene>
    <name evidence="4" type="ORF">GCM10010361_70360</name>
</gene>
<reference evidence="4 5" key="1">
    <citation type="journal article" date="2019" name="Int. J. Syst. Evol. Microbiol.">
        <title>The Global Catalogue of Microorganisms (GCM) 10K type strain sequencing project: providing services to taxonomists for standard genome sequencing and annotation.</title>
        <authorList>
            <consortium name="The Broad Institute Genomics Platform"/>
            <consortium name="The Broad Institute Genome Sequencing Center for Infectious Disease"/>
            <person name="Wu L."/>
            <person name="Ma J."/>
        </authorList>
    </citation>
    <scope>NUCLEOTIDE SEQUENCE [LARGE SCALE GENOMIC DNA]</scope>
    <source>
        <strain evidence="4 5">JCM 4805</strain>
    </source>
</reference>
<comment type="similarity">
    <text evidence="1">Belongs to the polysaccharide synthase family.</text>
</comment>
<dbReference type="Proteomes" id="UP001500909">
    <property type="component" value="Unassembled WGS sequence"/>
</dbReference>
<comment type="caution">
    <text evidence="4">The sequence shown here is derived from an EMBL/GenBank/DDBJ whole genome shotgun (WGS) entry which is preliminary data.</text>
</comment>
<dbReference type="CDD" id="cd05237">
    <property type="entry name" value="UDP_invert_4-6DH_SDR_e"/>
    <property type="match status" value="1"/>
</dbReference>
<dbReference type="PANTHER" id="PTHR43318:SF1">
    <property type="entry name" value="POLYSACCHARIDE BIOSYNTHESIS PROTEIN EPSC-RELATED"/>
    <property type="match status" value="1"/>
</dbReference>
<feature type="domain" description="Polysaccharide biosynthesis protein CapD-like" evidence="3">
    <location>
        <begin position="2"/>
        <end position="278"/>
    </location>
</feature>
<feature type="compositionally biased region" description="Low complexity" evidence="2">
    <location>
        <begin position="330"/>
        <end position="355"/>
    </location>
</feature>
<proteinExistence type="inferred from homology"/>
<evidence type="ECO:0000313" key="4">
    <source>
        <dbReference type="EMBL" id="GAA0494915.1"/>
    </source>
</evidence>
<dbReference type="PANTHER" id="PTHR43318">
    <property type="entry name" value="UDP-N-ACETYLGLUCOSAMINE 4,6-DEHYDRATASE"/>
    <property type="match status" value="1"/>
</dbReference>
<protein>
    <recommendedName>
        <fullName evidence="3">Polysaccharide biosynthesis protein CapD-like domain-containing protein</fullName>
    </recommendedName>
</protein>
<dbReference type="InterPro" id="IPR003869">
    <property type="entry name" value="Polysac_CapD-like"/>
</dbReference>
<evidence type="ECO:0000313" key="5">
    <source>
        <dbReference type="Proteomes" id="UP001500909"/>
    </source>
</evidence>
<evidence type="ECO:0000259" key="3">
    <source>
        <dbReference type="Pfam" id="PF02719"/>
    </source>
</evidence>
<keyword evidence="5" id="KW-1185">Reference proteome</keyword>
<sequence>MTGAGGTIGGALARRAVDCGAGPVFLLDQDECALHSTVLALNGRGFHENDRALLADIRDAARMQRLFRRTRPEIVYHAAALKHLPLLERNPAEAVKTNVLGTRNLVDAALQTGVERFTLVSTDKAADPASVLGATKRLAEEVLRAGAAQGARRIAFASVRFGNVLGSRGSFLGTVLEQLRRGLPITVTDPEATRFFMTVSEAVSLLIQASAMASHGEVYSLDMGEPIRIIQLVERLAALQGISVPPVRVTGLQPGEKLREELVGAQELRNPTAHPRIWNLGLKPVQPDLAQRLDELRAAAEQGHRKALIRTLGELFDTYRLPAEPPAPPAGTTTPAPWAALRPTGTTAPRTGATAPRKEPPRIRRELIPEPGGVTPAPVAVHPERTMTTAPAAAAEW</sequence>
<evidence type="ECO:0000256" key="1">
    <source>
        <dbReference type="ARBA" id="ARBA00007430"/>
    </source>
</evidence>
<name>A0ABN1BDC3_9ACTN</name>
<dbReference type="InterPro" id="IPR036291">
    <property type="entry name" value="NAD(P)-bd_dom_sf"/>
</dbReference>
<evidence type="ECO:0000256" key="2">
    <source>
        <dbReference type="SAM" id="MobiDB-lite"/>
    </source>
</evidence>
<accession>A0ABN1BDC3</accession>
<dbReference type="Pfam" id="PF02719">
    <property type="entry name" value="Polysacc_synt_2"/>
    <property type="match status" value="1"/>
</dbReference>
<feature type="region of interest" description="Disordered" evidence="2">
    <location>
        <begin position="323"/>
        <end position="382"/>
    </location>
</feature>
<dbReference type="SUPFAM" id="SSF51735">
    <property type="entry name" value="NAD(P)-binding Rossmann-fold domains"/>
    <property type="match status" value="1"/>
</dbReference>
<feature type="compositionally biased region" description="Basic and acidic residues" evidence="2">
    <location>
        <begin position="356"/>
        <end position="368"/>
    </location>
</feature>
<dbReference type="EMBL" id="BAAABY010000054">
    <property type="protein sequence ID" value="GAA0494915.1"/>
    <property type="molecule type" value="Genomic_DNA"/>
</dbReference>
<dbReference type="InterPro" id="IPR051203">
    <property type="entry name" value="Polysaccharide_Synthase-Rel"/>
</dbReference>